<name>A0ABR2VJ53_9PEZI</name>
<dbReference type="Gene3D" id="3.40.710.10">
    <property type="entry name" value="DD-peptidase/beta-lactamase superfamily"/>
    <property type="match status" value="2"/>
</dbReference>
<dbReference type="PANTHER" id="PTHR46825">
    <property type="entry name" value="D-ALANYL-D-ALANINE-CARBOXYPEPTIDASE/ENDOPEPTIDASE AMPH"/>
    <property type="match status" value="1"/>
</dbReference>
<dbReference type="EMBL" id="JARVKF010000001">
    <property type="protein sequence ID" value="KAK9426811.1"/>
    <property type="molecule type" value="Genomic_DNA"/>
</dbReference>
<dbReference type="InterPro" id="IPR012338">
    <property type="entry name" value="Beta-lactam/transpept-like"/>
</dbReference>
<evidence type="ECO:0000313" key="4">
    <source>
        <dbReference type="Proteomes" id="UP001408356"/>
    </source>
</evidence>
<comment type="caution">
    <text evidence="3">The sequence shown here is derived from an EMBL/GenBank/DDBJ whole genome shotgun (WGS) entry which is preliminary data.</text>
</comment>
<dbReference type="PANTHER" id="PTHR46825:SF14">
    <property type="entry name" value="BETA-LACTAMASE-RELATED DOMAIN-CONTAINING PROTEIN"/>
    <property type="match status" value="1"/>
</dbReference>
<dbReference type="InterPro" id="IPR001466">
    <property type="entry name" value="Beta-lactam-related"/>
</dbReference>
<sequence length="851" mass="95359">MTQCRRLSSQPAPHSTCQGAIRLARPVIRDVCAVSGTPGLAVGFFNRDGAVIDDYYGFRDTLAKLAPDSSTVFNIGSMCKGFTALAIACLLADGKVNWDDRIDHFLNGLPATRNGEFTIRDLLSHRTGLCRSDALFIGSDNRLLLTKGQGTDIFACLVASRPPRQDFIYNNFGYHAVGCVIEKVSSMEYGDFLAQRIFKPLNMNRTFTKLPPLSDKNVSQAYVPCSNLQLRQVPSPRISTDTVAFAAGSTRGSMTDLLTFYGALLRNFTSLVPQGVFDNLDTLFPMLTEAYLCGGIRTPFSHYAEVASTQGRSAMDRVQEMLDKERIPSDPPDDLDQYTGIFWHKTGHFRIVVRADKNAGENELVMSLQGQDDEGYTLRHYGHDTFLFNETFDQTVHRGQWSIVVHDEFVKFLITPDGSISFSKHNYCIADCREMNSIDNEVIRVQYRLHAILPTISLLHEVTGAASVSSGVLNRGKVVLQGNEGWRDAVVGECATIHDALSHTTGLAQLDFSWYSASSKNLVEPQDLLHVVASLPIAAQFRKEWSYCSHLHRSKLWRDAFNDGNVATPHYVKDDRSPGVLQWRDLCAETLMGRAGCLWPTVPDMLRWVRAVLSSIDPNKEAQIDDSPLREMSTITAHHAELTHQELFENTYGYGWSRLSMPSPMYGFMSTNGMNEEAIPGRGSSRRLMLYHGGQSAIIVLGNAQAIGDAPDWTARATMQALNIYSGLMNDYNLNKGHEVPQGELHDKLGKYSNDGLKLYLNICATDRRDKIGEFLLNGMETQRHYLEHFRDSTFGFPPDCREEQECRCMVDYVVYEQLLLTFKEDGSGKYDRLEWVMQPGLPAIIFKREA</sequence>
<dbReference type="Pfam" id="PF00144">
    <property type="entry name" value="Beta-lactamase"/>
    <property type="match status" value="1"/>
</dbReference>
<evidence type="ECO:0000259" key="2">
    <source>
        <dbReference type="Pfam" id="PF00144"/>
    </source>
</evidence>
<gene>
    <name evidence="3" type="ORF">SUNI508_00338</name>
</gene>
<accession>A0ABR2VJ53</accession>
<evidence type="ECO:0000313" key="3">
    <source>
        <dbReference type="EMBL" id="KAK9426811.1"/>
    </source>
</evidence>
<evidence type="ECO:0000256" key="1">
    <source>
        <dbReference type="ARBA" id="ARBA00038215"/>
    </source>
</evidence>
<proteinExistence type="inferred from homology"/>
<protein>
    <recommendedName>
        <fullName evidence="2">Beta-lactamase-related domain-containing protein</fullName>
    </recommendedName>
</protein>
<keyword evidence="4" id="KW-1185">Reference proteome</keyword>
<reference evidence="3 4" key="1">
    <citation type="journal article" date="2024" name="J. Plant Pathol.">
        <title>Sequence and assembly of the genome of Seiridium unicorne, isolate CBS 538.82, causal agent of cypress canker disease.</title>
        <authorList>
            <person name="Scali E."/>
            <person name="Rocca G.D."/>
            <person name="Danti R."/>
            <person name="Garbelotto M."/>
            <person name="Barberini S."/>
            <person name="Baroncelli R."/>
            <person name="Emiliani G."/>
        </authorList>
    </citation>
    <scope>NUCLEOTIDE SEQUENCE [LARGE SCALE GENOMIC DNA]</scope>
    <source>
        <strain evidence="3 4">BM-138-508</strain>
    </source>
</reference>
<comment type="similarity">
    <text evidence="1">Belongs to the peptidase S12 family.</text>
</comment>
<dbReference type="SUPFAM" id="SSF56601">
    <property type="entry name" value="beta-lactamase/transpeptidase-like"/>
    <property type="match status" value="2"/>
</dbReference>
<dbReference type="Proteomes" id="UP001408356">
    <property type="component" value="Unassembled WGS sequence"/>
</dbReference>
<dbReference type="InterPro" id="IPR050491">
    <property type="entry name" value="AmpC-like"/>
</dbReference>
<feature type="domain" description="Beta-lactamase-related" evidence="2">
    <location>
        <begin position="36"/>
        <end position="265"/>
    </location>
</feature>
<organism evidence="3 4">
    <name type="scientific">Seiridium unicorne</name>
    <dbReference type="NCBI Taxonomy" id="138068"/>
    <lineage>
        <taxon>Eukaryota</taxon>
        <taxon>Fungi</taxon>
        <taxon>Dikarya</taxon>
        <taxon>Ascomycota</taxon>
        <taxon>Pezizomycotina</taxon>
        <taxon>Sordariomycetes</taxon>
        <taxon>Xylariomycetidae</taxon>
        <taxon>Amphisphaeriales</taxon>
        <taxon>Sporocadaceae</taxon>
        <taxon>Seiridium</taxon>
    </lineage>
</organism>